<evidence type="ECO:0000259" key="9">
    <source>
        <dbReference type="Pfam" id="PF13515"/>
    </source>
</evidence>
<feature type="domain" description="Putative ER transporter 6TM N-terminal" evidence="8">
    <location>
        <begin position="114"/>
        <end position="379"/>
    </location>
</feature>
<organism evidence="10">
    <name type="scientific">Blastobotrys adeninivorans</name>
    <name type="common">Yeast</name>
    <name type="synonym">Arxula adeninivorans</name>
    <dbReference type="NCBI Taxonomy" id="409370"/>
    <lineage>
        <taxon>Eukaryota</taxon>
        <taxon>Fungi</taxon>
        <taxon>Dikarya</taxon>
        <taxon>Ascomycota</taxon>
        <taxon>Saccharomycotina</taxon>
        <taxon>Dipodascomycetes</taxon>
        <taxon>Dipodascales</taxon>
        <taxon>Trichomonascaceae</taxon>
        <taxon>Blastobotrys</taxon>
    </lineage>
</organism>
<sequence>MIEWPALWADRLLKIIVPYGLSSVMARRLFKGVLSTMICFSLVCIDATSQILGPASYIIVIIAVISHPARRFGAMLEVVLLVLIGGAIGLAYLALGHFLALKIYAYSGLRNALACLAVFEIIMLFAHGFIRSIAPRLFQLAFILFLVVHFGFLSAVNVSVRVIVKEYAYPILFGVAICLVVNLLVMPEFGSTHLGSTVVEGMNKVHLHINTAVLFFLGHHDNDEQDIVESLRMEGLLAQKSSVRTALATCKDVLVESIFEISYSFMSPQELKPLVKKLNDTTISTNSLVGACELEYALLGETHLTRSTSDSSSSAKRKDAMDTNAEDDYDNSDIDIQEPKSLVDSVRPKREIEFGDKELLLQFLVTVRNPVLQLQEAISESLNAVNLVIAQAYDVPESHVQFLRVLNNSKEQSGGETLRSLDDMFASLKEEIFQYDATVANSLARINLGSEKGRLLFGDALMPRDEFFLLSSFLLNLREFARYTLEFINFAKEIKEARKKREESGFFGRRVWFSGFSSRKVFKKYLSTGGAEVKESGIASTRDHEQEERSSMDKKRDIKGEKATNAHDQTQMSHPSTVNDSRTSWRSIVADIIEFPNRYKSHVRYAFKFTLLLMLVSFPGFSPSMQQWYLDIRGTWVGFNAAVSFESSIGGTIKFFIARTIGLVLGSAWGYASYEAGHGTNRYVIAVMIGIGIVAGYYVLLVSPYPKAGFVNVVSANIVVLSTIRPSVPGTILENFAKRCLSMLVGGVAAFLVQVSLYPVKARVELKVQVIKAIQNCQRLVWASSKGIDGRSNLDKEAHSISYQQMKMHWRRAKKALVAAETNRIETKQEPRIKGSFEKSDKIYKEIIFVLHQITDKFQNIAFLRNEYGSAVMEDLNQYVYTYRRDMIGSAVSILRAVEGALATNSPLPQYLPSARIAQLRVVNRVREILASDMSRPASQYGSLAGSRAHSRSSSRAGSMTADVGPLQLTGTNVLDKRFMSWAANSAAFEEVIEYIEELVELTKLLVGVHEFRSGFLSRPLYDDWAAEAIHGHERLLRRLTSVSSSSKSTKDRRYGAPRMSKKLRKRAFSVVSDVPESEISRSRAGSTSEQWASKVSLPLKEEDESEKEEVPLTLKRIATRRNNEL</sequence>
<reference evidence="10" key="2">
    <citation type="submission" date="2014-06" db="EMBL/GenBank/DDBJ databases">
        <title>The complete genome of Blastobotrys (Arxula) adeninivorans LS3 - a yeast of biotechnological interest.</title>
        <authorList>
            <person name="Kunze G."/>
            <person name="Gaillardin C."/>
            <person name="Czernicka M."/>
            <person name="Durrens P."/>
            <person name="Martin T."/>
            <person name="Boer E."/>
            <person name="Gabaldon T."/>
            <person name="Cruz J."/>
            <person name="Talla E."/>
            <person name="Marck C."/>
            <person name="Goffeau A."/>
            <person name="Barbe V."/>
            <person name="Baret P."/>
            <person name="Baronian K."/>
            <person name="Beier S."/>
            <person name="Bleykasten C."/>
            <person name="Bode R."/>
            <person name="Casaregola S."/>
            <person name="Despons L."/>
            <person name="Fairhead C."/>
            <person name="Giersberg M."/>
            <person name="Gierski P."/>
            <person name="Hahnel U."/>
            <person name="Hartmann A."/>
            <person name="Jankowska D."/>
            <person name="Jubin C."/>
            <person name="Jung P."/>
            <person name="Lafontaine I."/>
            <person name="Leh-Louis V."/>
            <person name="Lemaire M."/>
            <person name="Marcet-Houben M."/>
            <person name="Mascher M."/>
            <person name="Morel G."/>
            <person name="Richard G.-F."/>
            <person name="Riechen J."/>
            <person name="Sacerdot C."/>
            <person name="Sarkar A."/>
            <person name="Savel G."/>
            <person name="Schacherer J."/>
            <person name="Sherman D."/>
            <person name="Straub M.-L."/>
            <person name="Stein N."/>
            <person name="Thierry A."/>
            <person name="Trautwein-Schult A."/>
            <person name="Westhof E."/>
            <person name="Worch S."/>
            <person name="Dujon B."/>
            <person name="Souciet J.-L."/>
            <person name="Wincker P."/>
            <person name="Scholz U."/>
            <person name="Neuveglise N."/>
        </authorList>
    </citation>
    <scope>NUCLEOTIDE SEQUENCE</scope>
    <source>
        <strain evidence="10">LS3</strain>
    </source>
</reference>
<evidence type="ECO:0000313" key="10">
    <source>
        <dbReference type="EMBL" id="CDP37948.1"/>
    </source>
</evidence>
<feature type="region of interest" description="Disordered" evidence="5">
    <location>
        <begin position="536"/>
        <end position="580"/>
    </location>
</feature>
<evidence type="ECO:0000259" key="7">
    <source>
        <dbReference type="Pfam" id="PF10334"/>
    </source>
</evidence>
<dbReference type="InterPro" id="IPR018823">
    <property type="entry name" value="ArAE_2_N"/>
</dbReference>
<feature type="domain" description="DUF2421" evidence="7">
    <location>
        <begin position="800"/>
        <end position="919"/>
    </location>
</feature>
<dbReference type="InterPro" id="IPR049453">
    <property type="entry name" value="Memb_transporter_dom"/>
</dbReference>
<evidence type="ECO:0000256" key="5">
    <source>
        <dbReference type="SAM" id="MobiDB-lite"/>
    </source>
</evidence>
<evidence type="ECO:0000256" key="1">
    <source>
        <dbReference type="ARBA" id="ARBA00004141"/>
    </source>
</evidence>
<evidence type="ECO:0000256" key="3">
    <source>
        <dbReference type="ARBA" id="ARBA00022989"/>
    </source>
</evidence>
<proteinExistence type="predicted"/>
<evidence type="ECO:0000256" key="4">
    <source>
        <dbReference type="ARBA" id="ARBA00023136"/>
    </source>
</evidence>
<keyword evidence="4 6" id="KW-0472">Membrane</keyword>
<feature type="domain" description="Integral membrane bound transporter" evidence="9">
    <location>
        <begin position="630"/>
        <end position="753"/>
    </location>
</feature>
<feature type="transmembrane region" description="Helical" evidence="6">
    <location>
        <begin position="649"/>
        <end position="671"/>
    </location>
</feature>
<evidence type="ECO:0000256" key="6">
    <source>
        <dbReference type="SAM" id="Phobius"/>
    </source>
</evidence>
<dbReference type="Pfam" id="PF13515">
    <property type="entry name" value="FUSC_2"/>
    <property type="match status" value="1"/>
</dbReference>
<feature type="compositionally biased region" description="Basic and acidic residues" evidence="5">
    <location>
        <begin position="541"/>
        <end position="565"/>
    </location>
</feature>
<dbReference type="InterPro" id="IPR052430">
    <property type="entry name" value="IVT-Associated"/>
</dbReference>
<protein>
    <submittedName>
        <fullName evidence="10">ARAD1D23386p</fullName>
    </submittedName>
</protein>
<gene>
    <name evidence="10" type="ORF">GNLVRS02_ARAD1D23386g</name>
</gene>
<comment type="subcellular location">
    <subcellularLocation>
        <location evidence="1">Membrane</location>
        <topology evidence="1">Multi-pass membrane protein</topology>
    </subcellularLocation>
</comment>
<dbReference type="PANTHER" id="PTHR47804">
    <property type="entry name" value="60S RIBOSOMAL PROTEIN L19"/>
    <property type="match status" value="1"/>
</dbReference>
<dbReference type="GO" id="GO:0016020">
    <property type="term" value="C:membrane"/>
    <property type="evidence" value="ECO:0007669"/>
    <property type="project" value="UniProtKB-SubCell"/>
</dbReference>
<feature type="transmembrane region" description="Helical" evidence="6">
    <location>
        <begin position="683"/>
        <end position="702"/>
    </location>
</feature>
<dbReference type="InterPro" id="IPR018820">
    <property type="entry name" value="BRE4-related_DUF2421"/>
</dbReference>
<dbReference type="EMBL" id="HG937694">
    <property type="protein sequence ID" value="CDP37948.1"/>
    <property type="molecule type" value="Genomic_DNA"/>
</dbReference>
<accession>A0A060TAE7</accession>
<dbReference type="PANTHER" id="PTHR47804:SF4">
    <property type="entry name" value="AFR661WP"/>
    <property type="match status" value="1"/>
</dbReference>
<feature type="transmembrane region" description="Helical" evidence="6">
    <location>
        <begin position="137"/>
        <end position="155"/>
    </location>
</feature>
<keyword evidence="2 6" id="KW-0812">Transmembrane</keyword>
<evidence type="ECO:0000256" key="2">
    <source>
        <dbReference type="ARBA" id="ARBA00022692"/>
    </source>
</evidence>
<feature type="compositionally biased region" description="Acidic residues" evidence="5">
    <location>
        <begin position="324"/>
        <end position="334"/>
    </location>
</feature>
<reference evidence="10" key="1">
    <citation type="submission" date="2014-02" db="EMBL/GenBank/DDBJ databases">
        <authorList>
            <person name="Genoscope - CEA"/>
        </authorList>
    </citation>
    <scope>NUCLEOTIDE SEQUENCE</scope>
    <source>
        <strain evidence="10">LS3</strain>
    </source>
</reference>
<name>A0A060TAE7_BLAAD</name>
<feature type="compositionally biased region" description="Polar residues" evidence="5">
    <location>
        <begin position="566"/>
        <end position="580"/>
    </location>
</feature>
<feature type="region of interest" description="Disordered" evidence="5">
    <location>
        <begin position="1077"/>
        <end position="1112"/>
    </location>
</feature>
<feature type="transmembrane region" description="Helical" evidence="6">
    <location>
        <begin position="111"/>
        <end position="130"/>
    </location>
</feature>
<dbReference type="Pfam" id="PF10337">
    <property type="entry name" value="ArAE_2_N"/>
    <property type="match status" value="1"/>
</dbReference>
<feature type="transmembrane region" description="Helical" evidence="6">
    <location>
        <begin position="78"/>
        <end position="99"/>
    </location>
</feature>
<feature type="compositionally biased region" description="Polar residues" evidence="5">
    <location>
        <begin position="1084"/>
        <end position="1094"/>
    </location>
</feature>
<dbReference type="InterPro" id="IPR023244">
    <property type="entry name" value="Brefeldin_A-sensitivity_4"/>
</dbReference>
<feature type="transmembrane region" description="Helical" evidence="6">
    <location>
        <begin position="33"/>
        <end position="66"/>
    </location>
</feature>
<dbReference type="Pfam" id="PF10334">
    <property type="entry name" value="BRE4"/>
    <property type="match status" value="1"/>
</dbReference>
<feature type="compositionally biased region" description="Low complexity" evidence="5">
    <location>
        <begin position="942"/>
        <end position="959"/>
    </location>
</feature>
<dbReference type="PRINTS" id="PR02047">
    <property type="entry name" value="BREFELDNASP4"/>
</dbReference>
<feature type="transmembrane region" description="Helical" evidence="6">
    <location>
        <begin position="167"/>
        <end position="185"/>
    </location>
</feature>
<feature type="region of interest" description="Disordered" evidence="5">
    <location>
        <begin position="938"/>
        <end position="962"/>
    </location>
</feature>
<dbReference type="AlphaFoldDB" id="A0A060TAE7"/>
<evidence type="ECO:0000259" key="8">
    <source>
        <dbReference type="Pfam" id="PF10337"/>
    </source>
</evidence>
<keyword evidence="3 6" id="KW-1133">Transmembrane helix</keyword>
<feature type="region of interest" description="Disordered" evidence="5">
    <location>
        <begin position="306"/>
        <end position="334"/>
    </location>
</feature>
<dbReference type="PhylomeDB" id="A0A060TAE7"/>